<dbReference type="SMART" id="SM00857">
    <property type="entry name" value="Resolvase"/>
    <property type="match status" value="1"/>
</dbReference>
<dbReference type="GO" id="GO:0000150">
    <property type="term" value="F:DNA strand exchange activity"/>
    <property type="evidence" value="ECO:0007669"/>
    <property type="project" value="InterPro"/>
</dbReference>
<dbReference type="InterPro" id="IPR009057">
    <property type="entry name" value="Homeodomain-like_sf"/>
</dbReference>
<dbReference type="EMBL" id="SORE01000017">
    <property type="protein sequence ID" value="TDY43894.1"/>
    <property type="molecule type" value="Genomic_DNA"/>
</dbReference>
<dbReference type="InterPro" id="IPR036162">
    <property type="entry name" value="Resolvase-like_N_sf"/>
</dbReference>
<comment type="similarity">
    <text evidence="1">Belongs to the site-specific recombinase resolvase family.</text>
</comment>
<comment type="caution">
    <text evidence="3">The sequence shown here is derived from an EMBL/GenBank/DDBJ whole genome shotgun (WGS) entry which is preliminary data.</text>
</comment>
<dbReference type="OrthoDB" id="8585334at2"/>
<evidence type="ECO:0000313" key="4">
    <source>
        <dbReference type="Proteomes" id="UP000295509"/>
    </source>
</evidence>
<sequence length="214" mass="23306">MRRSVRSAGGPIARDASVGKVHIYLLGAADPFEREHELIELDKAGYTVALGRLTTEDVPAYTPARERPELQSLLRRLMPRHTLAVLEFAALGCSARDILDTLMQARKAKVSIRCVEVGRADLAALPEAPVVKALRALARLDVACRSLRSKDGLAALRAEGKPTGRPPSLTVQQRQRVLQSLDKGQSVSEVARRFGTSRQTVLRIRLVGENAAAT</sequence>
<protein>
    <submittedName>
        <fullName evidence="3">Putative DNA-invertase from lambdoid prophage Rac</fullName>
    </submittedName>
</protein>
<dbReference type="Proteomes" id="UP000295509">
    <property type="component" value="Unassembled WGS sequence"/>
</dbReference>
<dbReference type="Gene3D" id="1.10.10.60">
    <property type="entry name" value="Homeodomain-like"/>
    <property type="match status" value="1"/>
</dbReference>
<accession>A0A4R8LKG1</accession>
<dbReference type="InterPro" id="IPR006120">
    <property type="entry name" value="Resolvase_HTH_dom"/>
</dbReference>
<name>A0A4R8LKG1_9BURK</name>
<dbReference type="CDD" id="cd00569">
    <property type="entry name" value="HTH_Hin_like"/>
    <property type="match status" value="1"/>
</dbReference>
<evidence type="ECO:0000259" key="2">
    <source>
        <dbReference type="SMART" id="SM00857"/>
    </source>
</evidence>
<keyword evidence="4" id="KW-1185">Reference proteome</keyword>
<dbReference type="Pfam" id="PF00239">
    <property type="entry name" value="Resolvase"/>
    <property type="match status" value="1"/>
</dbReference>
<dbReference type="Gene3D" id="3.40.50.1390">
    <property type="entry name" value="Resolvase, N-terminal catalytic domain"/>
    <property type="match status" value="1"/>
</dbReference>
<proteinExistence type="inferred from homology"/>
<dbReference type="RefSeq" id="WP_134194342.1">
    <property type="nucleotide sequence ID" value="NZ_JBHLUW010000016.1"/>
</dbReference>
<gene>
    <name evidence="3" type="ORF">BX592_11796</name>
</gene>
<dbReference type="InterPro" id="IPR006119">
    <property type="entry name" value="Resolv_N"/>
</dbReference>
<reference evidence="3 4" key="1">
    <citation type="submission" date="2019-03" db="EMBL/GenBank/DDBJ databases">
        <title>Genomic Encyclopedia of Type Strains, Phase III (KMG-III): the genomes of soil and plant-associated and newly described type strains.</title>
        <authorList>
            <person name="Whitman W."/>
        </authorList>
    </citation>
    <scope>NUCLEOTIDE SEQUENCE [LARGE SCALE GENOMIC DNA]</scope>
    <source>
        <strain evidence="3 4">LMG 29544</strain>
    </source>
</reference>
<feature type="domain" description="Resolvase/invertase-type recombinase catalytic" evidence="2">
    <location>
        <begin position="21"/>
        <end position="162"/>
    </location>
</feature>
<organism evidence="3 4">
    <name type="scientific">Paraburkholderia rhizosphaerae</name>
    <dbReference type="NCBI Taxonomy" id="480658"/>
    <lineage>
        <taxon>Bacteria</taxon>
        <taxon>Pseudomonadati</taxon>
        <taxon>Pseudomonadota</taxon>
        <taxon>Betaproteobacteria</taxon>
        <taxon>Burkholderiales</taxon>
        <taxon>Burkholderiaceae</taxon>
        <taxon>Paraburkholderia</taxon>
    </lineage>
</organism>
<dbReference type="Pfam" id="PF02796">
    <property type="entry name" value="HTH_7"/>
    <property type="match status" value="1"/>
</dbReference>
<evidence type="ECO:0000256" key="1">
    <source>
        <dbReference type="ARBA" id="ARBA00009913"/>
    </source>
</evidence>
<dbReference type="SUPFAM" id="SSF46689">
    <property type="entry name" value="Homeodomain-like"/>
    <property type="match status" value="1"/>
</dbReference>
<dbReference type="SUPFAM" id="SSF53041">
    <property type="entry name" value="Resolvase-like"/>
    <property type="match status" value="1"/>
</dbReference>
<dbReference type="GO" id="GO:0003677">
    <property type="term" value="F:DNA binding"/>
    <property type="evidence" value="ECO:0007669"/>
    <property type="project" value="InterPro"/>
</dbReference>
<evidence type="ECO:0000313" key="3">
    <source>
        <dbReference type="EMBL" id="TDY43894.1"/>
    </source>
</evidence>
<dbReference type="AlphaFoldDB" id="A0A4R8LKG1"/>